<gene>
    <name evidence="1" type="ORF">TRAPUB_14053</name>
</gene>
<organism evidence="1 2">
    <name type="scientific">Trametes pubescens</name>
    <name type="common">White-rot fungus</name>
    <dbReference type="NCBI Taxonomy" id="154538"/>
    <lineage>
        <taxon>Eukaryota</taxon>
        <taxon>Fungi</taxon>
        <taxon>Dikarya</taxon>
        <taxon>Basidiomycota</taxon>
        <taxon>Agaricomycotina</taxon>
        <taxon>Agaricomycetes</taxon>
        <taxon>Polyporales</taxon>
        <taxon>Polyporaceae</taxon>
        <taxon>Trametes</taxon>
    </lineage>
</organism>
<dbReference type="OMA" id="EWSFDID"/>
<accession>A0A1M2VPG8</accession>
<comment type="caution">
    <text evidence="1">The sequence shown here is derived from an EMBL/GenBank/DDBJ whole genome shotgun (WGS) entry which is preliminary data.</text>
</comment>
<proteinExistence type="predicted"/>
<protein>
    <submittedName>
        <fullName evidence="1">Uncharacterized protein</fullName>
    </submittedName>
</protein>
<keyword evidence="2" id="KW-1185">Reference proteome</keyword>
<dbReference type="AlphaFoldDB" id="A0A1M2VPG8"/>
<evidence type="ECO:0000313" key="2">
    <source>
        <dbReference type="Proteomes" id="UP000184267"/>
    </source>
</evidence>
<dbReference type="OrthoDB" id="2758168at2759"/>
<evidence type="ECO:0000313" key="1">
    <source>
        <dbReference type="EMBL" id="OJT09473.1"/>
    </source>
</evidence>
<name>A0A1M2VPG8_TRAPU</name>
<dbReference type="Proteomes" id="UP000184267">
    <property type="component" value="Unassembled WGS sequence"/>
</dbReference>
<dbReference type="EMBL" id="MNAD01000908">
    <property type="protein sequence ID" value="OJT09473.1"/>
    <property type="molecule type" value="Genomic_DNA"/>
</dbReference>
<sequence>MDNWKFPPHARGFLYYYLAPNAPALSGQVRFRVTGTNDPALFSSGEDLLRVDHLPWRIPVLSLPLRKYYTALLRRLSDDGLVSEHVVRAASRLPPNALKMNVGSERVVHALCQPFPLHFGLWRQAFYFVGADTVQRVDLAPIAVAPFANTWVPTVTGAPPRVSWTAANRDRVRPGSALCRFEKSPRPEHAGRRVVVCRAVRILEPMKRAGVLSIPVNLLPREGELIRMTFTGAQDSPEWSFDIDHHLSLAPNSAGARFAAGLDLLYDNEVRAGGPVGW</sequence>
<reference evidence="1 2" key="1">
    <citation type="submission" date="2016-10" db="EMBL/GenBank/DDBJ databases">
        <title>Genome sequence of the basidiomycete white-rot fungus Trametes pubescens.</title>
        <authorList>
            <person name="Makela M.R."/>
            <person name="Granchi Z."/>
            <person name="Peng M."/>
            <person name="De Vries R.P."/>
            <person name="Grigoriev I."/>
            <person name="Riley R."/>
            <person name="Hilden K."/>
        </authorList>
    </citation>
    <scope>NUCLEOTIDE SEQUENCE [LARGE SCALE GENOMIC DNA]</scope>
    <source>
        <strain evidence="1 2">FBCC735</strain>
    </source>
</reference>